<evidence type="ECO:0000256" key="8">
    <source>
        <dbReference type="ARBA" id="ARBA00023239"/>
    </source>
</evidence>
<dbReference type="Gene3D" id="3.40.50.1970">
    <property type="match status" value="1"/>
</dbReference>
<evidence type="ECO:0000256" key="2">
    <source>
        <dbReference type="ARBA" id="ARBA00001941"/>
    </source>
</evidence>
<dbReference type="InterPro" id="IPR050071">
    <property type="entry name" value="Dehydroquinate_synthase"/>
</dbReference>
<dbReference type="HAMAP" id="MF_00110">
    <property type="entry name" value="DHQ_synthase"/>
    <property type="match status" value="1"/>
</dbReference>
<dbReference type="PIRSF" id="PIRSF001455">
    <property type="entry name" value="DHQ_synth"/>
    <property type="match status" value="1"/>
</dbReference>
<evidence type="ECO:0000256" key="3">
    <source>
        <dbReference type="ARBA" id="ARBA00001947"/>
    </source>
</evidence>
<evidence type="ECO:0000259" key="10">
    <source>
        <dbReference type="Pfam" id="PF01761"/>
    </source>
</evidence>
<comment type="cofactor">
    <cofactor evidence="3">
        <name>Zn(2+)</name>
        <dbReference type="ChEBI" id="CHEBI:29105"/>
    </cofactor>
</comment>
<evidence type="ECO:0000256" key="9">
    <source>
        <dbReference type="ARBA" id="ARBA00023285"/>
    </source>
</evidence>
<evidence type="ECO:0000313" key="12">
    <source>
        <dbReference type="EMBL" id="SVA22245.1"/>
    </source>
</evidence>
<sequence length="328" mass="35886">MNQGQKWVIFSQNEIISLYGNSLCKGLKSAGFQVELVVLPDGEKAKSLNELEGIFSQLIGMGCDRSSTFLALGGGVVGDATGFIAGTFMRGVDYIQIPTTLLAMVDSSIGGKTGVNLPDGKNLVGAIWQPKAVVIDIELLKSLQEREITSAMGEVLKYGAILDRNLFEVVAENLNDILNLSKPELLTEVIGRCAKLKADVVVEDEREGGKRRILNFGHTIGHALETHFGFETLRHGEAVAYGMLAAGKLSNEDGRLEIEDFELLQTTIKKLPLPKLPEFDAENILKIMQRDKKVKDRKINFVLLEAIGKTVIVDSIEKESIIKAMESL</sequence>
<comment type="cofactor">
    <cofactor evidence="1">
        <name>NAD(+)</name>
        <dbReference type="ChEBI" id="CHEBI:57540"/>
    </cofactor>
</comment>
<gene>
    <name evidence="12" type="ORF">METZ01_LOCUS75099</name>
</gene>
<organism evidence="12">
    <name type="scientific">marine metagenome</name>
    <dbReference type="NCBI Taxonomy" id="408172"/>
    <lineage>
        <taxon>unclassified sequences</taxon>
        <taxon>metagenomes</taxon>
        <taxon>ecological metagenomes</taxon>
    </lineage>
</organism>
<keyword evidence="8" id="KW-0456">Lyase</keyword>
<keyword evidence="6" id="KW-0862">Zinc</keyword>
<keyword evidence="9" id="KW-0170">Cobalt</keyword>
<evidence type="ECO:0000256" key="5">
    <source>
        <dbReference type="ARBA" id="ARBA00022741"/>
    </source>
</evidence>
<dbReference type="CDD" id="cd08195">
    <property type="entry name" value="DHQS"/>
    <property type="match status" value="1"/>
</dbReference>
<dbReference type="GO" id="GO:0003856">
    <property type="term" value="F:3-dehydroquinate synthase activity"/>
    <property type="evidence" value="ECO:0007669"/>
    <property type="project" value="InterPro"/>
</dbReference>
<evidence type="ECO:0000256" key="1">
    <source>
        <dbReference type="ARBA" id="ARBA00001911"/>
    </source>
</evidence>
<dbReference type="SUPFAM" id="SSF56796">
    <property type="entry name" value="Dehydroquinate synthase-like"/>
    <property type="match status" value="1"/>
</dbReference>
<dbReference type="InterPro" id="IPR030960">
    <property type="entry name" value="DHQS/DOIS_N"/>
</dbReference>
<name>A0A381U1Z9_9ZZZZ</name>
<accession>A0A381U1Z9</accession>
<dbReference type="GO" id="GO:0046872">
    <property type="term" value="F:metal ion binding"/>
    <property type="evidence" value="ECO:0007669"/>
    <property type="project" value="UniProtKB-KW"/>
</dbReference>
<dbReference type="InterPro" id="IPR016037">
    <property type="entry name" value="DHQ_synth_AroB"/>
</dbReference>
<protein>
    <submittedName>
        <fullName evidence="12">Uncharacterized protein</fullName>
    </submittedName>
</protein>
<proteinExistence type="inferred from homology"/>
<dbReference type="GO" id="GO:0005737">
    <property type="term" value="C:cytoplasm"/>
    <property type="evidence" value="ECO:0007669"/>
    <property type="project" value="InterPro"/>
</dbReference>
<evidence type="ECO:0000259" key="11">
    <source>
        <dbReference type="Pfam" id="PF24621"/>
    </source>
</evidence>
<dbReference type="FunFam" id="3.40.50.1970:FF:000007">
    <property type="entry name" value="Pentafunctional AROM polypeptide"/>
    <property type="match status" value="1"/>
</dbReference>
<dbReference type="NCBIfam" id="TIGR01357">
    <property type="entry name" value="aroB"/>
    <property type="match status" value="1"/>
</dbReference>
<dbReference type="GO" id="GO:0000166">
    <property type="term" value="F:nucleotide binding"/>
    <property type="evidence" value="ECO:0007669"/>
    <property type="project" value="UniProtKB-KW"/>
</dbReference>
<dbReference type="AlphaFoldDB" id="A0A381U1Z9"/>
<comment type="cofactor">
    <cofactor evidence="2">
        <name>Co(2+)</name>
        <dbReference type="ChEBI" id="CHEBI:48828"/>
    </cofactor>
</comment>
<dbReference type="Gene3D" id="1.20.1090.10">
    <property type="entry name" value="Dehydroquinate synthase-like - alpha domain"/>
    <property type="match status" value="1"/>
</dbReference>
<dbReference type="InterPro" id="IPR056179">
    <property type="entry name" value="DHQS_C"/>
</dbReference>
<dbReference type="PANTHER" id="PTHR43622">
    <property type="entry name" value="3-DEHYDROQUINATE SYNTHASE"/>
    <property type="match status" value="1"/>
</dbReference>
<evidence type="ECO:0000256" key="7">
    <source>
        <dbReference type="ARBA" id="ARBA00023027"/>
    </source>
</evidence>
<reference evidence="12" key="1">
    <citation type="submission" date="2018-05" db="EMBL/GenBank/DDBJ databases">
        <authorList>
            <person name="Lanie J.A."/>
            <person name="Ng W.-L."/>
            <person name="Kazmierczak K.M."/>
            <person name="Andrzejewski T.M."/>
            <person name="Davidsen T.M."/>
            <person name="Wayne K.J."/>
            <person name="Tettelin H."/>
            <person name="Glass J.I."/>
            <person name="Rusch D."/>
            <person name="Podicherti R."/>
            <person name="Tsui H.-C.T."/>
            <person name="Winkler M.E."/>
        </authorList>
    </citation>
    <scope>NUCLEOTIDE SEQUENCE</scope>
</reference>
<dbReference type="EMBL" id="UINC01005585">
    <property type="protein sequence ID" value="SVA22245.1"/>
    <property type="molecule type" value="Genomic_DNA"/>
</dbReference>
<keyword evidence="5" id="KW-0547">Nucleotide-binding</keyword>
<dbReference type="Pfam" id="PF01761">
    <property type="entry name" value="DHQ_synthase"/>
    <property type="match status" value="1"/>
</dbReference>
<keyword evidence="7" id="KW-0520">NAD</keyword>
<keyword evidence="4" id="KW-0479">Metal-binding</keyword>
<feature type="domain" description="3-dehydroquinate synthase N-terminal" evidence="10">
    <location>
        <begin position="37"/>
        <end position="149"/>
    </location>
</feature>
<dbReference type="InterPro" id="IPR030963">
    <property type="entry name" value="DHQ_synth_fam"/>
</dbReference>
<feature type="domain" description="3-dehydroquinate synthase C-terminal" evidence="11">
    <location>
        <begin position="152"/>
        <end position="294"/>
    </location>
</feature>
<dbReference type="GO" id="GO:0009073">
    <property type="term" value="P:aromatic amino acid family biosynthetic process"/>
    <property type="evidence" value="ECO:0007669"/>
    <property type="project" value="InterPro"/>
</dbReference>
<evidence type="ECO:0000256" key="6">
    <source>
        <dbReference type="ARBA" id="ARBA00022833"/>
    </source>
</evidence>
<dbReference type="Pfam" id="PF24621">
    <property type="entry name" value="DHQS_C"/>
    <property type="match status" value="1"/>
</dbReference>
<evidence type="ECO:0000256" key="4">
    <source>
        <dbReference type="ARBA" id="ARBA00022723"/>
    </source>
</evidence>
<dbReference type="PANTHER" id="PTHR43622:SF1">
    <property type="entry name" value="3-DEHYDROQUINATE SYNTHASE"/>
    <property type="match status" value="1"/>
</dbReference>